<accession>A0A2K2CT50</accession>
<reference evidence="3" key="3">
    <citation type="submission" date="2018-08" db="UniProtKB">
        <authorList>
            <consortium name="EnsemblPlants"/>
        </authorList>
    </citation>
    <scope>IDENTIFICATION</scope>
    <source>
        <strain evidence="3">cv. Bd21</strain>
    </source>
</reference>
<dbReference type="PANTHER" id="PTHR31065">
    <property type="entry name" value="PLATZ TRANSCRIPTION FACTOR FAMILY PROTEIN"/>
    <property type="match status" value="1"/>
</dbReference>
<dbReference type="ExpressionAtlas" id="A0A2K2CT50">
    <property type="expression patterns" value="baseline"/>
</dbReference>
<dbReference type="OrthoDB" id="1908108at2759"/>
<sequence length="200" mass="22216">MMQQVPPWLEPLLTTRFFSTCGAHAGRPRSECNKFCLDCRAPAFCYYCRQQRHAAHRVIQVRRSSYHDVVRVADVEEALDVAGVQTYVINGARVLFLNQRPQPPPRGSGTLARGTTYSCRVCARALLDTFRFCSLGCKLASIKRSGAGAEEGAGSGDVVDSDSNGRQQQQHLAPTMAPAVRKHRRRHRRKGIPRRAPLGS</sequence>
<dbReference type="GeneID" id="100828424"/>
<dbReference type="STRING" id="15368.A0A2K2CT50"/>
<dbReference type="Gramene" id="PNT65210">
    <property type="protein sequence ID" value="PNT65210"/>
    <property type="gene ID" value="BRADI_4g38790v3"/>
</dbReference>
<proteinExistence type="predicted"/>
<dbReference type="PANTHER" id="PTHR31065:SF56">
    <property type="entry name" value="OS11G0428700 PROTEIN"/>
    <property type="match status" value="1"/>
</dbReference>
<protein>
    <recommendedName>
        <fullName evidence="5">B box-type domain-containing protein</fullName>
    </recommendedName>
</protein>
<reference evidence="2 3" key="1">
    <citation type="journal article" date="2010" name="Nature">
        <title>Genome sequencing and analysis of the model grass Brachypodium distachyon.</title>
        <authorList>
            <consortium name="International Brachypodium Initiative"/>
        </authorList>
    </citation>
    <scope>NUCLEOTIDE SEQUENCE [LARGE SCALE GENOMIC DNA]</scope>
    <source>
        <strain evidence="2 3">Bd21</strain>
    </source>
</reference>
<feature type="region of interest" description="Disordered" evidence="1">
    <location>
        <begin position="147"/>
        <end position="200"/>
    </location>
</feature>
<dbReference type="EMBL" id="CM000883">
    <property type="protein sequence ID" value="PNT65210.1"/>
    <property type="molecule type" value="Genomic_DNA"/>
</dbReference>
<evidence type="ECO:0000313" key="4">
    <source>
        <dbReference type="Proteomes" id="UP000008810"/>
    </source>
</evidence>
<keyword evidence="4" id="KW-1185">Reference proteome</keyword>
<dbReference type="AlphaFoldDB" id="A0A2K2CT50"/>
<gene>
    <name evidence="3" type="primary">LOC100828424</name>
    <name evidence="2" type="ORF">BRADI_4g38790v3</name>
</gene>
<feature type="compositionally biased region" description="Basic residues" evidence="1">
    <location>
        <begin position="180"/>
        <end position="193"/>
    </location>
</feature>
<dbReference type="RefSeq" id="XP_024318706.1">
    <property type="nucleotide sequence ID" value="XM_024462938.1"/>
</dbReference>
<dbReference type="EnsemblPlants" id="PNT65210">
    <property type="protein sequence ID" value="PNT65210"/>
    <property type="gene ID" value="BRADI_4g38790v3"/>
</dbReference>
<organism evidence="2">
    <name type="scientific">Brachypodium distachyon</name>
    <name type="common">Purple false brome</name>
    <name type="synonym">Trachynia distachya</name>
    <dbReference type="NCBI Taxonomy" id="15368"/>
    <lineage>
        <taxon>Eukaryota</taxon>
        <taxon>Viridiplantae</taxon>
        <taxon>Streptophyta</taxon>
        <taxon>Embryophyta</taxon>
        <taxon>Tracheophyta</taxon>
        <taxon>Spermatophyta</taxon>
        <taxon>Magnoliopsida</taxon>
        <taxon>Liliopsida</taxon>
        <taxon>Poales</taxon>
        <taxon>Poaceae</taxon>
        <taxon>BOP clade</taxon>
        <taxon>Pooideae</taxon>
        <taxon>Stipodae</taxon>
        <taxon>Brachypodieae</taxon>
        <taxon>Brachypodium</taxon>
    </lineage>
</organism>
<evidence type="ECO:0000313" key="2">
    <source>
        <dbReference type="EMBL" id="PNT65210.1"/>
    </source>
</evidence>
<feature type="compositionally biased region" description="Polar residues" evidence="1">
    <location>
        <begin position="161"/>
        <end position="172"/>
    </location>
</feature>
<dbReference type="Pfam" id="PF04640">
    <property type="entry name" value="PLATZ"/>
    <property type="match status" value="1"/>
</dbReference>
<reference evidence="2" key="2">
    <citation type="submission" date="2017-06" db="EMBL/GenBank/DDBJ databases">
        <title>WGS assembly of Brachypodium distachyon.</title>
        <authorList>
            <consortium name="The International Brachypodium Initiative"/>
            <person name="Lucas S."/>
            <person name="Harmon-Smith M."/>
            <person name="Lail K."/>
            <person name="Tice H."/>
            <person name="Grimwood J."/>
            <person name="Bruce D."/>
            <person name="Barry K."/>
            <person name="Shu S."/>
            <person name="Lindquist E."/>
            <person name="Wang M."/>
            <person name="Pitluck S."/>
            <person name="Vogel J.P."/>
            <person name="Garvin D.F."/>
            <person name="Mockler T.C."/>
            <person name="Schmutz J."/>
            <person name="Rokhsar D."/>
            <person name="Bevan M.W."/>
        </authorList>
    </citation>
    <scope>NUCLEOTIDE SEQUENCE</scope>
    <source>
        <strain evidence="2">Bd21</strain>
    </source>
</reference>
<dbReference type="InterPro" id="IPR006734">
    <property type="entry name" value="PLATZ"/>
</dbReference>
<evidence type="ECO:0000256" key="1">
    <source>
        <dbReference type="SAM" id="MobiDB-lite"/>
    </source>
</evidence>
<dbReference type="Proteomes" id="UP000008810">
    <property type="component" value="Chromosome 4"/>
</dbReference>
<evidence type="ECO:0008006" key="5">
    <source>
        <dbReference type="Google" id="ProtNLM"/>
    </source>
</evidence>
<name>A0A2K2CT50_BRADI</name>
<evidence type="ECO:0000313" key="3">
    <source>
        <dbReference type="EnsemblPlants" id="PNT65210"/>
    </source>
</evidence>